<comment type="caution">
    <text evidence="1">The sequence shown here is derived from an EMBL/GenBank/DDBJ whole genome shotgun (WGS) entry which is preliminary data.</text>
</comment>
<evidence type="ECO:0000313" key="2">
    <source>
        <dbReference type="Proteomes" id="UP000248840"/>
    </source>
</evidence>
<dbReference type="AlphaFoldDB" id="A0A328YFZ0"/>
<organism evidence="1 2">
    <name type="scientific">Flavobacterium aciduliphilum</name>
    <dbReference type="NCBI Taxonomy" id="1101402"/>
    <lineage>
        <taxon>Bacteria</taxon>
        <taxon>Pseudomonadati</taxon>
        <taxon>Bacteroidota</taxon>
        <taxon>Flavobacteriia</taxon>
        <taxon>Flavobacteriales</taxon>
        <taxon>Flavobacteriaceae</taxon>
        <taxon>Flavobacterium</taxon>
    </lineage>
</organism>
<accession>A0A328YFZ0</accession>
<sequence>MTIARGLDSERIKKAQELFSTRAINFEFICNSIHIRKFNEATKQYSDILETIHFNIQ</sequence>
<keyword evidence="2" id="KW-1185">Reference proteome</keyword>
<reference evidence="1 2" key="1">
    <citation type="submission" date="2018-06" db="EMBL/GenBank/DDBJ databases">
        <title>Genomic Encyclopedia of Archaeal and Bacterial Type Strains, Phase II (KMG-II): from individual species to whole genera.</title>
        <authorList>
            <person name="Goeker M."/>
        </authorList>
    </citation>
    <scope>NUCLEOTIDE SEQUENCE [LARGE SCALE GENOMIC DNA]</scope>
    <source>
        <strain evidence="1 2">DSM 25663</strain>
    </source>
</reference>
<protein>
    <submittedName>
        <fullName evidence="1">Uncharacterized protein</fullName>
    </submittedName>
</protein>
<dbReference type="EMBL" id="QLSZ01000009">
    <property type="protein sequence ID" value="RAR70882.1"/>
    <property type="molecule type" value="Genomic_DNA"/>
</dbReference>
<gene>
    <name evidence="1" type="ORF">CLV55_109136</name>
</gene>
<name>A0A328YFZ0_9FLAO</name>
<evidence type="ECO:0000313" key="1">
    <source>
        <dbReference type="EMBL" id="RAR70882.1"/>
    </source>
</evidence>
<proteinExistence type="predicted"/>
<dbReference type="Proteomes" id="UP000248840">
    <property type="component" value="Unassembled WGS sequence"/>
</dbReference>